<protein>
    <submittedName>
        <fullName evidence="2">IS630 family transposase</fullName>
    </submittedName>
</protein>
<dbReference type="Pfam" id="PF13358">
    <property type="entry name" value="DDE_3"/>
    <property type="match status" value="1"/>
</dbReference>
<reference evidence="3" key="1">
    <citation type="submission" date="2018-03" db="EMBL/GenBank/DDBJ databases">
        <authorList>
            <person name="Batty M. E."/>
            <person name="Batty M E."/>
        </authorList>
    </citation>
    <scope>NUCLEOTIDE SEQUENCE [LARGE SCALE GENOMIC DNA]</scope>
</reference>
<dbReference type="AlphaFoldDB" id="A0A2R8F1F5"/>
<dbReference type="InterPro" id="IPR036397">
    <property type="entry name" value="RNaseH_sf"/>
</dbReference>
<organism evidence="2 3">
    <name type="scientific">Orientia tsutsugamushi</name>
    <name type="common">Rickettsia tsutsugamushi</name>
    <dbReference type="NCBI Taxonomy" id="784"/>
    <lineage>
        <taxon>Bacteria</taxon>
        <taxon>Pseudomonadati</taxon>
        <taxon>Pseudomonadota</taxon>
        <taxon>Alphaproteobacteria</taxon>
        <taxon>Rickettsiales</taxon>
        <taxon>Rickettsiaceae</taxon>
        <taxon>Rickettsieae</taxon>
        <taxon>Orientia</taxon>
    </lineage>
</organism>
<dbReference type="GO" id="GO:0003676">
    <property type="term" value="F:nucleic acid binding"/>
    <property type="evidence" value="ECO:0007669"/>
    <property type="project" value="InterPro"/>
</dbReference>
<gene>
    <name evidence="2" type="ORF">FPW1038_00104</name>
</gene>
<name>A0A2R8F1F5_ORITS</name>
<evidence type="ECO:0000313" key="3">
    <source>
        <dbReference type="Proteomes" id="UP000244889"/>
    </source>
</evidence>
<evidence type="ECO:0000259" key="1">
    <source>
        <dbReference type="Pfam" id="PF13358"/>
    </source>
</evidence>
<proteinExistence type="predicted"/>
<dbReference type="Gene3D" id="3.30.420.10">
    <property type="entry name" value="Ribonuclease H-like superfamily/Ribonuclease H"/>
    <property type="match status" value="1"/>
</dbReference>
<dbReference type="InterPro" id="IPR038717">
    <property type="entry name" value="Tc1-like_DDE_dom"/>
</dbReference>
<evidence type="ECO:0000313" key="2">
    <source>
        <dbReference type="EMBL" id="SPM45252.1"/>
    </source>
</evidence>
<dbReference type="EMBL" id="OOHR01000012">
    <property type="protein sequence ID" value="SPM45252.1"/>
    <property type="molecule type" value="Genomic_DNA"/>
</dbReference>
<sequence length="87" mass="9837">MRCYGILASIKKTNVIGALVDKLLLTISIFDCNVNTAIFNCWIEQDLIPKLHNNSVVVMDNASFHKSLHLKTMIEKAIYSQTTIKQL</sequence>
<feature type="domain" description="Tc1-like transposase DDE" evidence="1">
    <location>
        <begin position="10"/>
        <end position="76"/>
    </location>
</feature>
<accession>A0A2R8F1F5</accession>
<dbReference type="Proteomes" id="UP000244889">
    <property type="component" value="Unassembled WGS sequence"/>
</dbReference>